<reference evidence="3" key="1">
    <citation type="journal article" date="2020" name="J. Eukaryot. Microbiol.">
        <title>De novo Sequencing, Assembly and Annotation of the Transcriptome for the Free-Living Testate Amoeba Arcella intermedia.</title>
        <authorList>
            <person name="Ribeiro G.M."/>
            <person name="Porfirio-Sousa A.L."/>
            <person name="Maurer-Alcala X.X."/>
            <person name="Katz L.A."/>
            <person name="Lahr D.J.G."/>
        </authorList>
    </citation>
    <scope>NUCLEOTIDE SEQUENCE</scope>
</reference>
<dbReference type="SMART" id="SM00558">
    <property type="entry name" value="JmjC"/>
    <property type="match status" value="1"/>
</dbReference>
<evidence type="ECO:0000256" key="1">
    <source>
        <dbReference type="SAM" id="MobiDB-lite"/>
    </source>
</evidence>
<name>A0A6B2L3R4_9EUKA</name>
<dbReference type="Gene3D" id="2.60.120.650">
    <property type="entry name" value="Cupin"/>
    <property type="match status" value="1"/>
</dbReference>
<dbReference type="AlphaFoldDB" id="A0A6B2L3R4"/>
<dbReference type="InterPro" id="IPR041667">
    <property type="entry name" value="Cupin_8"/>
</dbReference>
<dbReference type="PANTHER" id="PTHR12480">
    <property type="entry name" value="ARGININE DEMETHYLASE AND LYSYL-HYDROXYLASE JMJD"/>
    <property type="match status" value="1"/>
</dbReference>
<dbReference type="SUPFAM" id="SSF51197">
    <property type="entry name" value="Clavaminate synthase-like"/>
    <property type="match status" value="1"/>
</dbReference>
<dbReference type="Pfam" id="PF13621">
    <property type="entry name" value="Cupin_8"/>
    <property type="match status" value="1"/>
</dbReference>
<accession>A0A6B2L3R4</accession>
<sequence>MGYFSKMDDIWMIRFLSQYTFEGPYTLSQLMLVSHAFHQFCSWDHMWLKVSLNMNPGHFQYEHSWRFTAKKIWLTKQKEQREIKNGQIEPPLQLTPLPWTPISGFYSPKMFRRWFRAQTPLQGMATDPGVVPRVQRLTEEEFTLLYDRPRRPCILTDICYKWEAFTQWSPDNLVKMFPNHILKCSQSNMKGNRVKITVSNFVQYMRAQTDSNPLYVFDSKFYRRIPELEQHYSVPSLFWQDWFSLFGIKRPSHRWFLMGPARSGTPFHIDPTGTAAWNALLYGQKKWYLYPPDAPPPGVYYNYLENGNIKDFKAPSILKWLFDVYPFLSPQQRPIEFVQQTGEMVYVPAGWWHAVVNISETVSVTHNFVNDQNLELSTTWLWNQGERKMLSVWLEKMKEISKPHYFRVRNKIRNLERKEALEQLEKYENKGTKKKEGESSSESSSEEE</sequence>
<dbReference type="EMBL" id="GIBP01002655">
    <property type="protein sequence ID" value="NDV31624.1"/>
    <property type="molecule type" value="Transcribed_RNA"/>
</dbReference>
<feature type="region of interest" description="Disordered" evidence="1">
    <location>
        <begin position="424"/>
        <end position="448"/>
    </location>
</feature>
<organism evidence="3">
    <name type="scientific">Arcella intermedia</name>
    <dbReference type="NCBI Taxonomy" id="1963864"/>
    <lineage>
        <taxon>Eukaryota</taxon>
        <taxon>Amoebozoa</taxon>
        <taxon>Tubulinea</taxon>
        <taxon>Elardia</taxon>
        <taxon>Arcellinida</taxon>
        <taxon>Sphaerothecina</taxon>
        <taxon>Arcellidae</taxon>
        <taxon>Arcella</taxon>
    </lineage>
</organism>
<feature type="domain" description="JmjC" evidence="2">
    <location>
        <begin position="223"/>
        <end position="385"/>
    </location>
</feature>
<dbReference type="InterPro" id="IPR003347">
    <property type="entry name" value="JmjC_dom"/>
</dbReference>
<feature type="compositionally biased region" description="Basic and acidic residues" evidence="1">
    <location>
        <begin position="424"/>
        <end position="438"/>
    </location>
</feature>
<evidence type="ECO:0000259" key="2">
    <source>
        <dbReference type="PROSITE" id="PS51184"/>
    </source>
</evidence>
<protein>
    <recommendedName>
        <fullName evidence="2">JmjC domain-containing protein</fullName>
    </recommendedName>
</protein>
<proteinExistence type="predicted"/>
<dbReference type="InterPro" id="IPR050910">
    <property type="entry name" value="JMJD6_ArgDemeth/LysHydrox"/>
</dbReference>
<dbReference type="PROSITE" id="PS51184">
    <property type="entry name" value="JMJC"/>
    <property type="match status" value="1"/>
</dbReference>
<evidence type="ECO:0000313" key="3">
    <source>
        <dbReference type="EMBL" id="NDV31624.1"/>
    </source>
</evidence>